<organism evidence="3 4">
    <name type="scientific">Hevea brasiliensis</name>
    <name type="common">Para rubber tree</name>
    <name type="synonym">Siphonia brasiliensis</name>
    <dbReference type="NCBI Taxonomy" id="3981"/>
    <lineage>
        <taxon>Eukaryota</taxon>
        <taxon>Viridiplantae</taxon>
        <taxon>Streptophyta</taxon>
        <taxon>Embryophyta</taxon>
        <taxon>Tracheophyta</taxon>
        <taxon>Spermatophyta</taxon>
        <taxon>Magnoliopsida</taxon>
        <taxon>eudicotyledons</taxon>
        <taxon>Gunneridae</taxon>
        <taxon>Pentapetalae</taxon>
        <taxon>rosids</taxon>
        <taxon>fabids</taxon>
        <taxon>Malpighiales</taxon>
        <taxon>Euphorbiaceae</taxon>
        <taxon>Crotonoideae</taxon>
        <taxon>Micrandreae</taxon>
        <taxon>Hevea</taxon>
    </lineage>
</organism>
<dbReference type="Pfam" id="PF00226">
    <property type="entry name" value="DnaJ"/>
    <property type="match status" value="1"/>
</dbReference>
<dbReference type="PANTHER" id="PTHR45295:SF4">
    <property type="entry name" value="OS06G0474800 PROTEIN"/>
    <property type="match status" value="1"/>
</dbReference>
<keyword evidence="4" id="KW-1185">Reference proteome</keyword>
<dbReference type="SUPFAM" id="SSF46565">
    <property type="entry name" value="Chaperone J-domain"/>
    <property type="match status" value="1"/>
</dbReference>
<dbReference type="PROSITE" id="PS50076">
    <property type="entry name" value="DNAJ_2"/>
    <property type="match status" value="1"/>
</dbReference>
<evidence type="ECO:0000259" key="1">
    <source>
        <dbReference type="PROSITE" id="PS50076"/>
    </source>
</evidence>
<evidence type="ECO:0008006" key="5">
    <source>
        <dbReference type="Google" id="ProtNLM"/>
    </source>
</evidence>
<dbReference type="PROSITE" id="PS51379">
    <property type="entry name" value="4FE4S_FER_2"/>
    <property type="match status" value="1"/>
</dbReference>
<feature type="domain" description="J" evidence="1">
    <location>
        <begin position="58"/>
        <end position="121"/>
    </location>
</feature>
<dbReference type="Proteomes" id="UP000467840">
    <property type="component" value="Chromosome 4"/>
</dbReference>
<evidence type="ECO:0000259" key="2">
    <source>
        <dbReference type="PROSITE" id="PS51379"/>
    </source>
</evidence>
<accession>A0A6A6LQI6</accession>
<dbReference type="InterPro" id="IPR017896">
    <property type="entry name" value="4Fe4S_Fe-S-bd"/>
</dbReference>
<evidence type="ECO:0000313" key="3">
    <source>
        <dbReference type="EMBL" id="KAF2302383.1"/>
    </source>
</evidence>
<dbReference type="AlphaFoldDB" id="A0A6A6LQI6"/>
<dbReference type="Gene3D" id="1.10.287.110">
    <property type="entry name" value="DnaJ domain"/>
    <property type="match status" value="1"/>
</dbReference>
<reference evidence="3 4" key="1">
    <citation type="journal article" date="2020" name="Mol. Plant">
        <title>The Chromosome-Based Rubber Tree Genome Provides New Insights into Spurge Genome Evolution and Rubber Biosynthesis.</title>
        <authorList>
            <person name="Liu J."/>
            <person name="Shi C."/>
            <person name="Shi C.C."/>
            <person name="Li W."/>
            <person name="Zhang Q.J."/>
            <person name="Zhang Y."/>
            <person name="Li K."/>
            <person name="Lu H.F."/>
            <person name="Shi C."/>
            <person name="Zhu S.T."/>
            <person name="Xiao Z.Y."/>
            <person name="Nan H."/>
            <person name="Yue Y."/>
            <person name="Zhu X.G."/>
            <person name="Wu Y."/>
            <person name="Hong X.N."/>
            <person name="Fan G.Y."/>
            <person name="Tong Y."/>
            <person name="Zhang D."/>
            <person name="Mao C.L."/>
            <person name="Liu Y.L."/>
            <person name="Hao S.J."/>
            <person name="Liu W.Q."/>
            <person name="Lv M.Q."/>
            <person name="Zhang H.B."/>
            <person name="Liu Y."/>
            <person name="Hu-Tang G.R."/>
            <person name="Wang J.P."/>
            <person name="Wang J.H."/>
            <person name="Sun Y.H."/>
            <person name="Ni S.B."/>
            <person name="Chen W.B."/>
            <person name="Zhang X.C."/>
            <person name="Jiao Y.N."/>
            <person name="Eichler E.E."/>
            <person name="Li G.H."/>
            <person name="Liu X."/>
            <person name="Gao L.Z."/>
        </authorList>
    </citation>
    <scope>NUCLEOTIDE SEQUENCE [LARGE SCALE GENOMIC DNA]</scope>
    <source>
        <strain evidence="4">cv. GT1</strain>
        <tissue evidence="3">Leaf</tissue>
    </source>
</reference>
<dbReference type="Pfam" id="PF13370">
    <property type="entry name" value="Fer4_13"/>
    <property type="match status" value="1"/>
</dbReference>
<dbReference type="Gene3D" id="3.30.70.20">
    <property type="match status" value="1"/>
</dbReference>
<protein>
    <recommendedName>
        <fullName evidence="5">J domain-containing protein</fullName>
    </recommendedName>
</protein>
<dbReference type="PANTHER" id="PTHR45295">
    <property type="entry name" value="CHAPERONE PROTEIN DNAJ C76, CHLOROPLASTIC"/>
    <property type="match status" value="1"/>
</dbReference>
<sequence>MSLSMAPAYPFSVTKASHIHGCFNPNTSFLSLILRWRQRCPVIRCCTTRAGSVRTDKNYYELLGVSVDSDAREIKEAYRKLQKKYHPDIAGQKGHEYTLLLNEAYKILMREDLRKEYDVSIGQLRMRSGRNNNVMGFSSWKGPFRPEAVFVDENACIGCRECVHHASNTFVMDEALGCARVKVQFGDNDQNIQVSVDSCPVNCIHWVDKEELAVLEFLIQPKLKEGYGVFGQGWERPSNVFAAAKSFNKQLKRQTRNFGSNVQATVEEETPAQAEARVTATMKINMEKFSTIWNLAKKFLWFRNVE</sequence>
<proteinExistence type="predicted"/>
<feature type="domain" description="4Fe-4S ferredoxin-type" evidence="2">
    <location>
        <begin position="147"/>
        <end position="175"/>
    </location>
</feature>
<dbReference type="SUPFAM" id="SSF54862">
    <property type="entry name" value="4Fe-4S ferredoxins"/>
    <property type="match status" value="1"/>
</dbReference>
<name>A0A6A6LQI6_HEVBR</name>
<comment type="caution">
    <text evidence="3">The sequence shown here is derived from an EMBL/GenBank/DDBJ whole genome shotgun (WGS) entry which is preliminary data.</text>
</comment>
<dbReference type="EMBL" id="JAAGAX010000010">
    <property type="protein sequence ID" value="KAF2302383.1"/>
    <property type="molecule type" value="Genomic_DNA"/>
</dbReference>
<evidence type="ECO:0000313" key="4">
    <source>
        <dbReference type="Proteomes" id="UP000467840"/>
    </source>
</evidence>
<dbReference type="InterPro" id="IPR001623">
    <property type="entry name" value="DnaJ_domain"/>
</dbReference>
<dbReference type="CDD" id="cd06257">
    <property type="entry name" value="DnaJ"/>
    <property type="match status" value="1"/>
</dbReference>
<dbReference type="SMART" id="SM00271">
    <property type="entry name" value="DnaJ"/>
    <property type="match status" value="1"/>
</dbReference>
<gene>
    <name evidence="3" type="ORF">GH714_035891</name>
</gene>
<dbReference type="PRINTS" id="PR00625">
    <property type="entry name" value="JDOMAIN"/>
</dbReference>
<dbReference type="InterPro" id="IPR036869">
    <property type="entry name" value="J_dom_sf"/>
</dbReference>